<dbReference type="Gene3D" id="1.10.260.40">
    <property type="entry name" value="lambda repressor-like DNA-binding domains"/>
    <property type="match status" value="1"/>
</dbReference>
<dbReference type="InterPro" id="IPR001387">
    <property type="entry name" value="Cro/C1-type_HTH"/>
</dbReference>
<dbReference type="RefSeq" id="WP_042530284.1">
    <property type="nucleotide sequence ID" value="NZ_CDGG01000001.1"/>
</dbReference>
<evidence type="ECO:0000313" key="3">
    <source>
        <dbReference type="Proteomes" id="UP000040453"/>
    </source>
</evidence>
<accession>A0A0A1MNM9</accession>
<organism evidence="2 3">
    <name type="scientific">Oceanobacillus oncorhynchi</name>
    <dbReference type="NCBI Taxonomy" id="545501"/>
    <lineage>
        <taxon>Bacteria</taxon>
        <taxon>Bacillati</taxon>
        <taxon>Bacillota</taxon>
        <taxon>Bacilli</taxon>
        <taxon>Bacillales</taxon>
        <taxon>Bacillaceae</taxon>
        <taxon>Oceanobacillus</taxon>
    </lineage>
</organism>
<sequence length="97" mass="10873">MNVEESLKFMRKRRGLSQEQLAPKLHMSRVNLSKIERGLVSIRTEDYFRWAKVTNSQDVLIAIACNIDLTIAADLISNVTDTMHSLGAIIMTIGGIL</sequence>
<dbReference type="CDD" id="cd00093">
    <property type="entry name" value="HTH_XRE"/>
    <property type="match status" value="1"/>
</dbReference>
<dbReference type="AlphaFoldDB" id="A0A0A1MNM9"/>
<dbReference type="SUPFAM" id="SSF47413">
    <property type="entry name" value="lambda repressor-like DNA-binding domains"/>
    <property type="match status" value="1"/>
</dbReference>
<dbReference type="Proteomes" id="UP000040453">
    <property type="component" value="Unassembled WGS sequence"/>
</dbReference>
<name>A0A0A1MNM9_9BACI</name>
<protein>
    <submittedName>
        <fullName evidence="2">Helix-turn-helix</fullName>
    </submittedName>
</protein>
<evidence type="ECO:0000313" key="2">
    <source>
        <dbReference type="EMBL" id="CEI81257.1"/>
    </source>
</evidence>
<dbReference type="OrthoDB" id="2381879at2"/>
<gene>
    <name evidence="2" type="ORF">BN997_01075</name>
</gene>
<dbReference type="SMART" id="SM00530">
    <property type="entry name" value="HTH_XRE"/>
    <property type="match status" value="1"/>
</dbReference>
<proteinExistence type="predicted"/>
<keyword evidence="3" id="KW-1185">Reference proteome</keyword>
<dbReference type="EMBL" id="CDGG01000001">
    <property type="protein sequence ID" value="CEI81257.1"/>
    <property type="molecule type" value="Genomic_DNA"/>
</dbReference>
<dbReference type="InterPro" id="IPR010982">
    <property type="entry name" value="Lambda_DNA-bd_dom_sf"/>
</dbReference>
<dbReference type="PROSITE" id="PS50943">
    <property type="entry name" value="HTH_CROC1"/>
    <property type="match status" value="1"/>
</dbReference>
<dbReference type="Pfam" id="PF01381">
    <property type="entry name" value="HTH_3"/>
    <property type="match status" value="1"/>
</dbReference>
<evidence type="ECO:0000259" key="1">
    <source>
        <dbReference type="PROSITE" id="PS50943"/>
    </source>
</evidence>
<reference evidence="2 3" key="1">
    <citation type="submission" date="2014-11" db="EMBL/GenBank/DDBJ databases">
        <authorList>
            <person name="Urmite Genomes Urmite Genomes"/>
        </authorList>
    </citation>
    <scope>NUCLEOTIDE SEQUENCE [LARGE SCALE GENOMIC DNA]</scope>
    <source>
        <strain evidence="2 3">Oc5</strain>
    </source>
</reference>
<dbReference type="GO" id="GO:0003677">
    <property type="term" value="F:DNA binding"/>
    <property type="evidence" value="ECO:0007669"/>
    <property type="project" value="InterPro"/>
</dbReference>
<dbReference type="STRING" id="545501.BN997_01075"/>
<feature type="domain" description="HTH cro/C1-type" evidence="1">
    <location>
        <begin position="7"/>
        <end position="60"/>
    </location>
</feature>